<dbReference type="GO" id="GO:0051301">
    <property type="term" value="P:cell division"/>
    <property type="evidence" value="ECO:0007669"/>
    <property type="project" value="UniProtKB-KW"/>
</dbReference>
<dbReference type="Pfam" id="PF06005">
    <property type="entry name" value="ZapB"/>
    <property type="match status" value="1"/>
</dbReference>
<name>A0ABW8PV76_9GAMM</name>
<feature type="compositionally biased region" description="Acidic residues" evidence="4">
    <location>
        <begin position="60"/>
        <end position="73"/>
    </location>
</feature>
<keyword evidence="6" id="KW-1185">Reference proteome</keyword>
<sequence length="81" mass="9161">MSLDLLSQLEAKVQTTLDNLDMLRLEMDELKEENAQLKAEKQAWEEKLGLLLGKFSELESTMDEAKDEAEAPAEESTSSSW</sequence>
<comment type="caution">
    <text evidence="5">The sequence shown here is derived from an EMBL/GenBank/DDBJ whole genome shotgun (WGS) entry which is preliminary data.</text>
</comment>
<evidence type="ECO:0000313" key="6">
    <source>
        <dbReference type="Proteomes" id="UP001621714"/>
    </source>
</evidence>
<keyword evidence="1 3" id="KW-0175">Coiled coil</keyword>
<organism evidence="5 6">
    <name type="scientific">Marinospirillum alkalitolerans</name>
    <dbReference type="NCBI Taxonomy" id="3123374"/>
    <lineage>
        <taxon>Bacteria</taxon>
        <taxon>Pseudomonadati</taxon>
        <taxon>Pseudomonadota</taxon>
        <taxon>Gammaproteobacteria</taxon>
        <taxon>Oceanospirillales</taxon>
        <taxon>Oceanospirillaceae</taxon>
        <taxon>Marinospirillum</taxon>
    </lineage>
</organism>
<protein>
    <submittedName>
        <fullName evidence="5">Cell division protein ZapB</fullName>
    </submittedName>
</protein>
<keyword evidence="2" id="KW-0131">Cell cycle</keyword>
<proteinExistence type="predicted"/>
<dbReference type="RefSeq" id="WP_405337384.1">
    <property type="nucleotide sequence ID" value="NZ_JBANFI010000002.1"/>
</dbReference>
<dbReference type="Proteomes" id="UP001621714">
    <property type="component" value="Unassembled WGS sequence"/>
</dbReference>
<dbReference type="Gene3D" id="1.20.5.340">
    <property type="match status" value="1"/>
</dbReference>
<feature type="region of interest" description="Disordered" evidence="4">
    <location>
        <begin position="60"/>
        <end position="81"/>
    </location>
</feature>
<evidence type="ECO:0000256" key="4">
    <source>
        <dbReference type="SAM" id="MobiDB-lite"/>
    </source>
</evidence>
<evidence type="ECO:0000313" key="5">
    <source>
        <dbReference type="EMBL" id="MFK7160169.1"/>
    </source>
</evidence>
<evidence type="ECO:0000256" key="1">
    <source>
        <dbReference type="ARBA" id="ARBA00023054"/>
    </source>
</evidence>
<accession>A0ABW8PV76</accession>
<keyword evidence="2" id="KW-0717">Septation</keyword>
<dbReference type="InterPro" id="IPR009252">
    <property type="entry name" value="Cell_div_ZapB"/>
</dbReference>
<keyword evidence="5" id="KW-0132">Cell division</keyword>
<evidence type="ECO:0000256" key="3">
    <source>
        <dbReference type="SAM" id="Coils"/>
    </source>
</evidence>
<dbReference type="EMBL" id="JBANFI010000002">
    <property type="protein sequence ID" value="MFK7160169.1"/>
    <property type="molecule type" value="Genomic_DNA"/>
</dbReference>
<reference evidence="5 6" key="1">
    <citation type="submission" date="2024-02" db="EMBL/GenBank/DDBJ databases">
        <title>Marinospirillum sp. MEB 164 isolated from Lonar lake sediment.</title>
        <authorList>
            <person name="Joshi A."/>
            <person name="Thite S."/>
        </authorList>
    </citation>
    <scope>NUCLEOTIDE SEQUENCE [LARGE SCALE GENOMIC DNA]</scope>
    <source>
        <strain evidence="5 6">MEB164</strain>
    </source>
</reference>
<gene>
    <name evidence="5" type="ORF">V6U78_03850</name>
</gene>
<evidence type="ECO:0000256" key="2">
    <source>
        <dbReference type="ARBA" id="ARBA00023210"/>
    </source>
</evidence>
<feature type="coiled-coil region" evidence="3">
    <location>
        <begin position="6"/>
        <end position="54"/>
    </location>
</feature>